<keyword evidence="6" id="KW-0449">Lipoprotein</keyword>
<organism evidence="9 10">
    <name type="scientific">Aliidiomarina minuta</name>
    <dbReference type="NCBI Taxonomy" id="880057"/>
    <lineage>
        <taxon>Bacteria</taxon>
        <taxon>Pseudomonadati</taxon>
        <taxon>Pseudomonadota</taxon>
        <taxon>Gammaproteobacteria</taxon>
        <taxon>Alteromonadales</taxon>
        <taxon>Idiomarinaceae</taxon>
        <taxon>Aliidiomarina</taxon>
    </lineage>
</organism>
<comment type="caution">
    <text evidence="9">The sequence shown here is derived from an EMBL/GenBank/DDBJ whole genome shotgun (WGS) entry which is preliminary data.</text>
</comment>
<evidence type="ECO:0000256" key="2">
    <source>
        <dbReference type="ARBA" id="ARBA00022729"/>
    </source>
</evidence>
<keyword evidence="3" id="KW-0472">Membrane</keyword>
<keyword evidence="5" id="KW-0998">Cell outer membrane</keyword>
<keyword evidence="10" id="KW-1185">Reference proteome</keyword>
<sequence length="53" mass="5836">MKKRIIAAVSALLCVFLLAACGQKGPLYIPQEPEQTDVPEERAEPNQEVPEDV</sequence>
<evidence type="ECO:0008006" key="11">
    <source>
        <dbReference type="Google" id="ProtNLM"/>
    </source>
</evidence>
<feature type="chain" id="PRO_5019246285" description="Lipoprotein" evidence="8">
    <location>
        <begin position="20"/>
        <end position="53"/>
    </location>
</feature>
<dbReference type="PROSITE" id="PS51257">
    <property type="entry name" value="PROKAR_LIPOPROTEIN"/>
    <property type="match status" value="1"/>
</dbReference>
<evidence type="ECO:0000256" key="6">
    <source>
        <dbReference type="ARBA" id="ARBA00023288"/>
    </source>
</evidence>
<keyword evidence="4" id="KW-0564">Palmitate</keyword>
<evidence type="ECO:0000256" key="4">
    <source>
        <dbReference type="ARBA" id="ARBA00023139"/>
    </source>
</evidence>
<gene>
    <name evidence="9" type="ORF">CWE09_11825</name>
</gene>
<evidence type="ECO:0000256" key="7">
    <source>
        <dbReference type="SAM" id="MobiDB-lite"/>
    </source>
</evidence>
<keyword evidence="2 8" id="KW-0732">Signal</keyword>
<evidence type="ECO:0000313" key="10">
    <source>
        <dbReference type="Proteomes" id="UP000288293"/>
    </source>
</evidence>
<evidence type="ECO:0000256" key="8">
    <source>
        <dbReference type="SAM" id="SignalP"/>
    </source>
</evidence>
<evidence type="ECO:0000256" key="1">
    <source>
        <dbReference type="ARBA" id="ARBA00004459"/>
    </source>
</evidence>
<name>A0A432W3F7_9GAMM</name>
<accession>A0A432W3F7</accession>
<dbReference type="RefSeq" id="WP_126804256.1">
    <property type="nucleotide sequence ID" value="NZ_PIPL01000003.1"/>
</dbReference>
<dbReference type="AlphaFoldDB" id="A0A432W3F7"/>
<dbReference type="EMBL" id="PIPL01000003">
    <property type="protein sequence ID" value="RUO23836.1"/>
    <property type="molecule type" value="Genomic_DNA"/>
</dbReference>
<dbReference type="InterPro" id="IPR032831">
    <property type="entry name" value="LptM_cons"/>
</dbReference>
<feature type="region of interest" description="Disordered" evidence="7">
    <location>
        <begin position="26"/>
        <end position="53"/>
    </location>
</feature>
<comment type="subcellular location">
    <subcellularLocation>
        <location evidence="1">Cell outer membrane</location>
        <topology evidence="1">Lipid-anchor</topology>
    </subcellularLocation>
</comment>
<dbReference type="GO" id="GO:0009279">
    <property type="term" value="C:cell outer membrane"/>
    <property type="evidence" value="ECO:0007669"/>
    <property type="project" value="UniProtKB-SubCell"/>
</dbReference>
<proteinExistence type="predicted"/>
<reference evidence="9 10" key="1">
    <citation type="journal article" date="2011" name="Front. Microbiol.">
        <title>Genomic signatures of strain selection and enhancement in Bacillus atrophaeus var. globigii, a historical biowarfare simulant.</title>
        <authorList>
            <person name="Gibbons H.S."/>
            <person name="Broomall S.M."/>
            <person name="McNew L.A."/>
            <person name="Daligault H."/>
            <person name="Chapman C."/>
            <person name="Bruce D."/>
            <person name="Karavis M."/>
            <person name="Krepps M."/>
            <person name="McGregor P.A."/>
            <person name="Hong C."/>
            <person name="Park K.H."/>
            <person name="Akmal A."/>
            <person name="Feldman A."/>
            <person name="Lin J.S."/>
            <person name="Chang W.E."/>
            <person name="Higgs B.W."/>
            <person name="Demirev P."/>
            <person name="Lindquist J."/>
            <person name="Liem A."/>
            <person name="Fochler E."/>
            <person name="Read T.D."/>
            <person name="Tapia R."/>
            <person name="Johnson S."/>
            <person name="Bishop-Lilly K.A."/>
            <person name="Detter C."/>
            <person name="Han C."/>
            <person name="Sozhamannan S."/>
            <person name="Rosenzweig C.N."/>
            <person name="Skowronski E.W."/>
        </authorList>
    </citation>
    <scope>NUCLEOTIDE SEQUENCE [LARGE SCALE GENOMIC DNA]</scope>
    <source>
        <strain evidence="9 10">MLST1</strain>
    </source>
</reference>
<protein>
    <recommendedName>
        <fullName evidence="11">Lipoprotein</fullName>
    </recommendedName>
</protein>
<dbReference type="Pfam" id="PF13627">
    <property type="entry name" value="LptM_cons"/>
    <property type="match status" value="1"/>
</dbReference>
<dbReference type="Proteomes" id="UP000288293">
    <property type="component" value="Unassembled WGS sequence"/>
</dbReference>
<evidence type="ECO:0000256" key="3">
    <source>
        <dbReference type="ARBA" id="ARBA00023136"/>
    </source>
</evidence>
<evidence type="ECO:0000313" key="9">
    <source>
        <dbReference type="EMBL" id="RUO23836.1"/>
    </source>
</evidence>
<dbReference type="OrthoDB" id="6371029at2"/>
<evidence type="ECO:0000256" key="5">
    <source>
        <dbReference type="ARBA" id="ARBA00023237"/>
    </source>
</evidence>
<feature type="signal peptide" evidence="8">
    <location>
        <begin position="1"/>
        <end position="19"/>
    </location>
</feature>
<dbReference type="NCBIfam" id="NF047847">
    <property type="entry name" value="SS_mature_LptM"/>
    <property type="match status" value="1"/>
</dbReference>